<dbReference type="PANTHER" id="PTHR37984">
    <property type="entry name" value="PROTEIN CBG26694"/>
    <property type="match status" value="1"/>
</dbReference>
<dbReference type="Proteomes" id="UP001152320">
    <property type="component" value="Chromosome 17"/>
</dbReference>
<dbReference type="SUPFAM" id="SSF53098">
    <property type="entry name" value="Ribonuclease H-like"/>
    <property type="match status" value="1"/>
</dbReference>
<feature type="compositionally biased region" description="Basic and acidic residues" evidence="8">
    <location>
        <begin position="367"/>
        <end position="376"/>
    </location>
</feature>
<dbReference type="CDD" id="cd09274">
    <property type="entry name" value="RNase_HI_RT_Ty3"/>
    <property type="match status" value="1"/>
</dbReference>
<evidence type="ECO:0000313" key="11">
    <source>
        <dbReference type="Proteomes" id="UP001152320"/>
    </source>
</evidence>
<evidence type="ECO:0000259" key="9">
    <source>
        <dbReference type="PROSITE" id="PS50994"/>
    </source>
</evidence>
<dbReference type="GO" id="GO:0015074">
    <property type="term" value="P:DNA integration"/>
    <property type="evidence" value="ECO:0007669"/>
    <property type="project" value="InterPro"/>
</dbReference>
<evidence type="ECO:0000256" key="4">
    <source>
        <dbReference type="ARBA" id="ARBA00022759"/>
    </source>
</evidence>
<evidence type="ECO:0000256" key="2">
    <source>
        <dbReference type="ARBA" id="ARBA00022695"/>
    </source>
</evidence>
<dbReference type="Gene3D" id="3.30.420.10">
    <property type="entry name" value="Ribonuclease H-like superfamily/Ribonuclease H"/>
    <property type="match status" value="1"/>
</dbReference>
<reference evidence="10" key="1">
    <citation type="submission" date="2021-10" db="EMBL/GenBank/DDBJ databases">
        <title>Tropical sea cucumber genome reveals ecological adaptation and Cuvierian tubules defense mechanism.</title>
        <authorList>
            <person name="Chen T."/>
        </authorList>
    </citation>
    <scope>NUCLEOTIDE SEQUENCE</scope>
    <source>
        <strain evidence="10">Nanhai2018</strain>
        <tissue evidence="10">Muscle</tissue>
    </source>
</reference>
<sequence length="1388" mass="158321">MPFNLDKFVASPSVEELDSLKKSEIVKVAKHYGVEFQPLMRKDEIKRYVLEYLVDESILPITVLETAITVPTDNTFELKRLEIEMNKEIRLKEMEREREREEREMQKEKEEREMQMQMQREKEAREHEFRLKQLELGVIKGSDPKIGLDTGGLFDVSKHVKFVPKFQEDNVEKFFNHFEKLGEQLKWPRDKWSILIQSNFTGKAQEVYSALSIEDSMDYDKVKKAILQAYELVPEAYRQKFRKYRKADTQTYVEFAYQKERHFDRWCASKKVSTFDTLRQLMLVEEFKRCVNDDIKTHLEENKADKLKEVANLADQYALTHKFGKVGQTQNKGQFSKPNKKYGNSSGTTSNSGSQSGSISPTNSGKKQPDSSRQKNDQVSSNKAAFKNISCGFCHKKGHTMANCFKLAELKETETAPNALANVENSSEVVVTLRPNSNDKIKEEYLPFVSEGFISLDGNSAHPPVKIKILRDTGATQSLLLDGVLPLSDSTSTGANVLIQGVECGFISVPLHKINLKSDLVSGSVIVGVRPTLPVKGVSLLLGNDLAGGKVVANAILTDKPCDYNNTEQLEKEFPNLFPACAVTRAMSQKLAVDDNLKHPPSKSEDTVPKSGTSRESCKDDNVKHPLSKNEGMISENKDDKLNHPPSKIEELVPKNGTTLPKEESESGKDSSKNVHESEDSWYDLSQSFMTNLNDSQDCESPGPTHSEGVEQEKSKMSDTLHRDQLSVQQQHDEELQPLIAGALTEDESKDVPVCFYFKNNILMRKWRPPDAPLDEEWRIYHQIVVPRTYRREILSIAHEMPFAGHLGVNKTYHRILNHFYWPKLKSDVAKFCKTCHSCQMVGKPNQNIPAAPLKPIPAFEEPFSRVIIDCVGPLPKSRAGHQYILTIMCASTRFPEAIPLRNIKARTVLQALLKFFTLFGSPKEIQSDQGSNFMSTVFQQMLYELGIDQIKSSAYHPESQGALERFHQTLKNMLKTYCHDNERDWDEGIPFVMFAARESIQESLGFSPFELVFGHTVCGPLKLLKEKWLSDPGKDIHLLDYVSRFKDRLHGACELAQENLRHSQKKMKAWYDKTTVKREFKPGDKVLVFLPVSGQPLQARFQGPYVIERKVNDTDYVILTPDKRKSKRVCHINMMKRYYEREDCDISKDESIHDVNSNTNDTGDQVCIINTDHELSNDEIKAKVEGIDKFPAPTDKRQLMRFLGMAGYYRRFCPNFSDIAAPLTKLLKKNEKFDWTDDCQAAFELLKKALMSSPVLIAPDFEKQFKLAVDASDNGIGAVLLQADEHGVDHPVCYYSKKFDKHQRNYSTIEKETIALILGLQHFDVYLGTTSFPITVYTDHNPLTFLSKMKNKNQRLMRWSLFLQSYNVDIKHIKGKDNVVPDSLSRI</sequence>
<dbReference type="GO" id="GO:0016787">
    <property type="term" value="F:hydrolase activity"/>
    <property type="evidence" value="ECO:0007669"/>
    <property type="project" value="UniProtKB-KW"/>
</dbReference>
<evidence type="ECO:0000256" key="5">
    <source>
        <dbReference type="ARBA" id="ARBA00022801"/>
    </source>
</evidence>
<evidence type="ECO:0000313" key="10">
    <source>
        <dbReference type="EMBL" id="KAJ8026113.1"/>
    </source>
</evidence>
<dbReference type="FunFam" id="3.30.70.270:FF:000115">
    <property type="entry name" value="Polyprotein of retroviral origin, putative"/>
    <property type="match status" value="1"/>
</dbReference>
<feature type="compositionally biased region" description="Basic and acidic residues" evidence="8">
    <location>
        <begin position="592"/>
        <end position="608"/>
    </location>
</feature>
<feature type="region of interest" description="Disordered" evidence="8">
    <location>
        <begin position="592"/>
        <end position="679"/>
    </location>
</feature>
<evidence type="ECO:0000256" key="8">
    <source>
        <dbReference type="SAM" id="MobiDB-lite"/>
    </source>
</evidence>
<dbReference type="InterPro" id="IPR043502">
    <property type="entry name" value="DNA/RNA_pol_sf"/>
</dbReference>
<keyword evidence="5" id="KW-0378">Hydrolase</keyword>
<evidence type="ECO:0000256" key="3">
    <source>
        <dbReference type="ARBA" id="ARBA00022722"/>
    </source>
</evidence>
<dbReference type="Gene3D" id="1.10.340.70">
    <property type="match status" value="1"/>
</dbReference>
<dbReference type="Gene3D" id="1.10.4020.10">
    <property type="entry name" value="DNA breaking-rejoining enzymes"/>
    <property type="match status" value="1"/>
</dbReference>
<dbReference type="InterPro" id="IPR012337">
    <property type="entry name" value="RNaseH-like_sf"/>
</dbReference>
<dbReference type="OrthoDB" id="8962223at2759"/>
<dbReference type="Pfam" id="PF22938">
    <property type="entry name" value="Integrase_p58_C"/>
    <property type="match status" value="1"/>
</dbReference>
<dbReference type="InterPro" id="IPR050951">
    <property type="entry name" value="Retrovirus_Pol_polyprotein"/>
</dbReference>
<feature type="region of interest" description="Disordered" evidence="8">
    <location>
        <begin position="692"/>
        <end position="725"/>
    </location>
</feature>
<dbReference type="Pfam" id="PF02023">
    <property type="entry name" value="SCAN"/>
    <property type="match status" value="1"/>
</dbReference>
<protein>
    <recommendedName>
        <fullName evidence="9">Integrase catalytic domain-containing protein</fullName>
    </recommendedName>
</protein>
<keyword evidence="6" id="KW-0695">RNA-directed DNA polymerase</keyword>
<dbReference type="InterPro" id="IPR036397">
    <property type="entry name" value="RNaseH_sf"/>
</dbReference>
<keyword evidence="11" id="KW-1185">Reference proteome</keyword>
<evidence type="ECO:0000256" key="1">
    <source>
        <dbReference type="ARBA" id="ARBA00022679"/>
    </source>
</evidence>
<dbReference type="SUPFAM" id="SSF47353">
    <property type="entry name" value="Retrovirus capsid dimerization domain-like"/>
    <property type="match status" value="1"/>
</dbReference>
<organism evidence="10 11">
    <name type="scientific">Holothuria leucospilota</name>
    <name type="common">Black long sea cucumber</name>
    <name type="synonym">Mertensiothuria leucospilota</name>
    <dbReference type="NCBI Taxonomy" id="206669"/>
    <lineage>
        <taxon>Eukaryota</taxon>
        <taxon>Metazoa</taxon>
        <taxon>Echinodermata</taxon>
        <taxon>Eleutherozoa</taxon>
        <taxon>Echinozoa</taxon>
        <taxon>Holothuroidea</taxon>
        <taxon>Aspidochirotacea</taxon>
        <taxon>Aspidochirotida</taxon>
        <taxon>Holothuriidae</taxon>
        <taxon>Holothuria</taxon>
    </lineage>
</organism>
<feature type="coiled-coil region" evidence="7">
    <location>
        <begin position="78"/>
        <end position="127"/>
    </location>
</feature>
<keyword evidence="1" id="KW-0808">Transferase</keyword>
<dbReference type="InterPro" id="IPR054465">
    <property type="entry name" value="Integrase_p58-like_C"/>
</dbReference>
<dbReference type="PANTHER" id="PTHR37984:SF15">
    <property type="entry name" value="INTEGRASE CATALYTIC DOMAIN-CONTAINING PROTEIN"/>
    <property type="match status" value="1"/>
</dbReference>
<dbReference type="InterPro" id="IPR043128">
    <property type="entry name" value="Rev_trsase/Diguanyl_cyclase"/>
</dbReference>
<keyword evidence="7" id="KW-0175">Coiled coil</keyword>
<comment type="caution">
    <text evidence="10">The sequence shown here is derived from an EMBL/GenBank/DDBJ whole genome shotgun (WGS) entry which is preliminary data.</text>
</comment>
<dbReference type="FunFam" id="3.30.420.10:FF:000032">
    <property type="entry name" value="Retrovirus-related Pol polyprotein from transposon 297-like Protein"/>
    <property type="match status" value="1"/>
</dbReference>
<feature type="domain" description="Integrase catalytic" evidence="9">
    <location>
        <begin position="859"/>
        <end position="1017"/>
    </location>
</feature>
<dbReference type="InterPro" id="IPR038269">
    <property type="entry name" value="SCAN_sf"/>
</dbReference>
<keyword evidence="2" id="KW-0548">Nucleotidyltransferase</keyword>
<dbReference type="EMBL" id="JAIZAY010000017">
    <property type="protein sequence ID" value="KAJ8026113.1"/>
    <property type="molecule type" value="Genomic_DNA"/>
</dbReference>
<feature type="compositionally biased region" description="Low complexity" evidence="8">
    <location>
        <begin position="343"/>
        <end position="365"/>
    </location>
</feature>
<dbReference type="FunFam" id="1.10.340.70:FF:000001">
    <property type="entry name" value="Retrovirus-related Pol polyprotein from transposon gypsy-like Protein"/>
    <property type="match status" value="1"/>
</dbReference>
<dbReference type="SUPFAM" id="SSF56672">
    <property type="entry name" value="DNA/RNA polymerases"/>
    <property type="match status" value="1"/>
</dbReference>
<feature type="compositionally biased region" description="Basic and acidic residues" evidence="8">
    <location>
        <begin position="661"/>
        <end position="679"/>
    </location>
</feature>
<dbReference type="Pfam" id="PF17921">
    <property type="entry name" value="Integrase_H2C2"/>
    <property type="match status" value="1"/>
</dbReference>
<dbReference type="GO" id="GO:0004519">
    <property type="term" value="F:endonuclease activity"/>
    <property type="evidence" value="ECO:0007669"/>
    <property type="project" value="UniProtKB-KW"/>
</dbReference>
<evidence type="ECO:0000256" key="7">
    <source>
        <dbReference type="SAM" id="Coils"/>
    </source>
</evidence>
<dbReference type="Pfam" id="PF17917">
    <property type="entry name" value="RT_RNaseH"/>
    <property type="match status" value="1"/>
</dbReference>
<dbReference type="InterPro" id="IPR041373">
    <property type="entry name" value="RT_RNaseH"/>
</dbReference>
<dbReference type="Gene3D" id="3.30.70.270">
    <property type="match status" value="1"/>
</dbReference>
<feature type="compositionally biased region" description="Polar residues" evidence="8">
    <location>
        <begin position="328"/>
        <end position="337"/>
    </location>
</feature>
<dbReference type="GO" id="GO:0003676">
    <property type="term" value="F:nucleic acid binding"/>
    <property type="evidence" value="ECO:0007669"/>
    <property type="project" value="InterPro"/>
</dbReference>
<name>A0A9Q0YPE5_HOLLE</name>
<dbReference type="PROSITE" id="PS50994">
    <property type="entry name" value="INTEGRASE"/>
    <property type="match status" value="1"/>
</dbReference>
<dbReference type="GO" id="GO:0003964">
    <property type="term" value="F:RNA-directed DNA polymerase activity"/>
    <property type="evidence" value="ECO:0007669"/>
    <property type="project" value="UniProtKB-KW"/>
</dbReference>
<gene>
    <name evidence="10" type="ORF">HOLleu_33860</name>
</gene>
<proteinExistence type="predicted"/>
<dbReference type="InterPro" id="IPR041588">
    <property type="entry name" value="Integrase_H2C2"/>
</dbReference>
<keyword evidence="4" id="KW-0255">Endonuclease</keyword>
<keyword evidence="3" id="KW-0540">Nuclease</keyword>
<feature type="compositionally biased region" description="Basic and acidic residues" evidence="8">
    <location>
        <begin position="708"/>
        <end position="725"/>
    </location>
</feature>
<accession>A0A9Q0YPE5</accession>
<dbReference type="InterPro" id="IPR001584">
    <property type="entry name" value="Integrase_cat-core"/>
</dbReference>
<dbReference type="InterPro" id="IPR003309">
    <property type="entry name" value="SCAN_dom"/>
</dbReference>
<feature type="compositionally biased region" description="Basic and acidic residues" evidence="8">
    <location>
        <begin position="636"/>
        <end position="653"/>
    </location>
</feature>
<dbReference type="Pfam" id="PF00665">
    <property type="entry name" value="rve"/>
    <property type="match status" value="1"/>
</dbReference>
<evidence type="ECO:0000256" key="6">
    <source>
        <dbReference type="ARBA" id="ARBA00022918"/>
    </source>
</evidence>
<feature type="region of interest" description="Disordered" evidence="8">
    <location>
        <begin position="328"/>
        <end position="381"/>
    </location>
</feature>